<accession>A0A382DP49</accession>
<sequence>MTELQFADEVLDRLQERHPRFDTRSYIFVLQALHSVIKSLEKPRHVSGKELSEGVKQLALDRFGPMARTVLEHWGIHDTDDVGRVVFAMVEQGILIKQDGDQLEDFADIFDFEEVFELNYPWEAQP</sequence>
<dbReference type="AlphaFoldDB" id="A0A382DP49"/>
<dbReference type="EMBL" id="UINC01040374">
    <property type="protein sequence ID" value="SVB40158.1"/>
    <property type="molecule type" value="Genomic_DNA"/>
</dbReference>
<gene>
    <name evidence="1" type="ORF">METZ01_LOCUS193012</name>
</gene>
<organism evidence="1">
    <name type="scientific">marine metagenome</name>
    <dbReference type="NCBI Taxonomy" id="408172"/>
    <lineage>
        <taxon>unclassified sequences</taxon>
        <taxon>metagenomes</taxon>
        <taxon>ecological metagenomes</taxon>
    </lineage>
</organism>
<proteinExistence type="predicted"/>
<protein>
    <submittedName>
        <fullName evidence="1">Uncharacterized protein</fullName>
    </submittedName>
</protein>
<evidence type="ECO:0000313" key="1">
    <source>
        <dbReference type="EMBL" id="SVB40158.1"/>
    </source>
</evidence>
<dbReference type="InterPro" id="IPR026406">
    <property type="entry name" value="Ver/Plancto_CHP"/>
</dbReference>
<name>A0A382DP49_9ZZZZ</name>
<reference evidence="1" key="1">
    <citation type="submission" date="2018-05" db="EMBL/GenBank/DDBJ databases">
        <authorList>
            <person name="Lanie J.A."/>
            <person name="Ng W.-L."/>
            <person name="Kazmierczak K.M."/>
            <person name="Andrzejewski T.M."/>
            <person name="Davidsen T.M."/>
            <person name="Wayne K.J."/>
            <person name="Tettelin H."/>
            <person name="Glass J.I."/>
            <person name="Rusch D."/>
            <person name="Podicherti R."/>
            <person name="Tsui H.-C.T."/>
            <person name="Winkler M.E."/>
        </authorList>
    </citation>
    <scope>NUCLEOTIDE SEQUENCE</scope>
</reference>
<dbReference type="NCBIfam" id="TIGR04138">
    <property type="entry name" value="Plancto_Ver_chp"/>
    <property type="match status" value="1"/>
</dbReference>